<dbReference type="CDD" id="cd12431">
    <property type="entry name" value="RRM_ALKBH8"/>
    <property type="match status" value="1"/>
</dbReference>
<keyword evidence="6" id="KW-0963">Cytoplasm</keyword>
<dbReference type="PROSITE" id="PS51471">
    <property type="entry name" value="FE2OG_OXY"/>
    <property type="match status" value="1"/>
</dbReference>
<evidence type="ECO:0000256" key="11">
    <source>
        <dbReference type="ARBA" id="ARBA00022833"/>
    </source>
</evidence>
<keyword evidence="14" id="KW-0539">Nucleus</keyword>
<feature type="domain" description="RRM" evidence="22">
    <location>
        <begin position="40"/>
        <end position="115"/>
    </location>
</feature>
<evidence type="ECO:0000256" key="2">
    <source>
        <dbReference type="ARBA" id="ARBA00004123"/>
    </source>
</evidence>
<dbReference type="AlphaFoldDB" id="A0AAN7Q6F2"/>
<evidence type="ECO:0000256" key="12">
    <source>
        <dbReference type="ARBA" id="ARBA00022884"/>
    </source>
</evidence>
<evidence type="ECO:0000256" key="16">
    <source>
        <dbReference type="ARBA" id="ARBA00034996"/>
    </source>
</evidence>
<dbReference type="InterPro" id="IPR005123">
    <property type="entry name" value="Oxoglu/Fe-dep_dioxygenase_dom"/>
</dbReference>
<dbReference type="Pfam" id="PF13532">
    <property type="entry name" value="2OG-FeII_Oxy_2"/>
    <property type="match status" value="1"/>
</dbReference>
<evidence type="ECO:0000256" key="4">
    <source>
        <dbReference type="ARBA" id="ARBA00007879"/>
    </source>
</evidence>
<comment type="similarity">
    <text evidence="4">Belongs to the alkB family.</text>
</comment>
<feature type="compositionally biased region" description="Basic and acidic residues" evidence="21">
    <location>
        <begin position="1"/>
        <end position="12"/>
    </location>
</feature>
<evidence type="ECO:0000256" key="8">
    <source>
        <dbReference type="ARBA" id="ARBA00022679"/>
    </source>
</evidence>
<dbReference type="InterPro" id="IPR037151">
    <property type="entry name" value="AlkB-like_sf"/>
</dbReference>
<dbReference type="GO" id="GO:0030488">
    <property type="term" value="P:tRNA methylation"/>
    <property type="evidence" value="ECO:0007669"/>
    <property type="project" value="TreeGrafter"/>
</dbReference>
<dbReference type="Pfam" id="PF08241">
    <property type="entry name" value="Methyltransf_11"/>
    <property type="match status" value="1"/>
</dbReference>
<evidence type="ECO:0000256" key="15">
    <source>
        <dbReference type="ARBA" id="ARBA00023268"/>
    </source>
</evidence>
<dbReference type="SUPFAM" id="SSF53335">
    <property type="entry name" value="S-adenosyl-L-methionine-dependent methyltransferases"/>
    <property type="match status" value="1"/>
</dbReference>
<dbReference type="CDD" id="cd02440">
    <property type="entry name" value="AdoMet_MTases"/>
    <property type="match status" value="1"/>
</dbReference>
<evidence type="ECO:0000259" key="22">
    <source>
        <dbReference type="PROSITE" id="PS50102"/>
    </source>
</evidence>
<evidence type="ECO:0000256" key="10">
    <source>
        <dbReference type="ARBA" id="ARBA00022723"/>
    </source>
</evidence>
<comment type="function">
    <text evidence="17">Catalyzes the methylation of 5-carboxymethyl uridine to 5-methylcarboxymethyl uridine at the wobble position of the anticodon loop in tRNA via its methyltransferase domain. Catalyzes the last step in the formation of 5-methylcarboxymethyl uridine at the wobble position of the anticodon loop in target tRNA. Has a preference for tRNA(Arg) and tRNA(Glu), and does not bind tRNA(Lys). Binds tRNA and catalyzes the iron and alpha-ketoglutarate dependent hydroxylation of 5-methylcarboxymethyl uridine at the wobble position of the anticodon loop in tRNA via its dioxygenase domain, giving rise to 5-(S)-methoxycarbonylhydroxymethyluridine; has a preference for tRNA(Gly). Required for normal survival after DNA damage. May inhibit apoptosis and promote cell survival and angiogenesis.</text>
</comment>
<dbReference type="FunFam" id="3.30.70.330:FF:000570">
    <property type="entry name" value="ALKylated DNA repair protein AlkB homolog"/>
    <property type="match status" value="1"/>
</dbReference>
<dbReference type="Pfam" id="PF00076">
    <property type="entry name" value="RRM_1"/>
    <property type="match status" value="1"/>
</dbReference>
<evidence type="ECO:0000256" key="21">
    <source>
        <dbReference type="SAM" id="MobiDB-lite"/>
    </source>
</evidence>
<dbReference type="InterPro" id="IPR027450">
    <property type="entry name" value="AlkB-like"/>
</dbReference>
<evidence type="ECO:0000256" key="6">
    <source>
        <dbReference type="ARBA" id="ARBA00022490"/>
    </source>
</evidence>
<reference evidence="25" key="1">
    <citation type="submission" date="2023-01" db="EMBL/GenBank/DDBJ databases">
        <title>Key to firefly adult light organ development and bioluminescence: homeobox transcription factors regulate luciferase expression and transportation to peroxisome.</title>
        <authorList>
            <person name="Fu X."/>
        </authorList>
    </citation>
    <scope>NUCLEOTIDE SEQUENCE [LARGE SCALE GENOMIC DNA]</scope>
</reference>
<dbReference type="GO" id="GO:0005737">
    <property type="term" value="C:cytoplasm"/>
    <property type="evidence" value="ECO:0007669"/>
    <property type="project" value="UniProtKB-SubCell"/>
</dbReference>
<keyword evidence="9" id="KW-0949">S-adenosyl-L-methionine</keyword>
<protein>
    <recommendedName>
        <fullName evidence="5">tRNA (carboxymethyluridine(34)-5-O)-methyltransferase</fullName>
        <ecNumber evidence="5">2.1.1.229</ecNumber>
    </recommendedName>
    <alternativeName>
        <fullName evidence="18">Alkylated DNA repair protein alkB homolog 8</fullName>
    </alternativeName>
    <alternativeName>
        <fullName evidence="19">S-adenosyl-L-methionine-dependent tRNA methyltransferase ALKBH8</fullName>
    </alternativeName>
</protein>
<evidence type="ECO:0000256" key="20">
    <source>
        <dbReference type="PROSITE-ProRule" id="PRU00176"/>
    </source>
</evidence>
<dbReference type="InterPro" id="IPR029063">
    <property type="entry name" value="SAM-dependent_MTases_sf"/>
</dbReference>
<evidence type="ECO:0000256" key="5">
    <source>
        <dbReference type="ARBA" id="ARBA00012808"/>
    </source>
</evidence>
<dbReference type="EC" id="2.1.1.229" evidence="5"/>
<comment type="subcellular location">
    <subcellularLocation>
        <location evidence="3">Cytoplasm</location>
    </subcellularLocation>
    <subcellularLocation>
        <location evidence="2">Nucleus</location>
    </subcellularLocation>
</comment>
<feature type="domain" description="Fe2OG dioxygenase" evidence="23">
    <location>
        <begin position="211"/>
        <end position="316"/>
    </location>
</feature>
<keyword evidence="15" id="KW-0511">Multifunctional enzyme</keyword>
<dbReference type="InterPro" id="IPR035979">
    <property type="entry name" value="RBD_domain_sf"/>
</dbReference>
<keyword evidence="12 20" id="KW-0694">RNA-binding</keyword>
<evidence type="ECO:0000313" key="25">
    <source>
        <dbReference type="Proteomes" id="UP001353858"/>
    </source>
</evidence>
<dbReference type="GO" id="GO:0005634">
    <property type="term" value="C:nucleus"/>
    <property type="evidence" value="ECO:0007669"/>
    <property type="project" value="UniProtKB-SubCell"/>
</dbReference>
<evidence type="ECO:0000256" key="18">
    <source>
        <dbReference type="ARBA" id="ARBA00049786"/>
    </source>
</evidence>
<dbReference type="GO" id="GO:0002098">
    <property type="term" value="P:tRNA wobble uridine modification"/>
    <property type="evidence" value="ECO:0007669"/>
    <property type="project" value="TreeGrafter"/>
</dbReference>
<keyword evidence="25" id="KW-1185">Reference proteome</keyword>
<keyword evidence="7" id="KW-0489">Methyltransferase</keyword>
<proteinExistence type="inferred from homology"/>
<evidence type="ECO:0000256" key="13">
    <source>
        <dbReference type="ARBA" id="ARBA00023004"/>
    </source>
</evidence>
<evidence type="ECO:0000313" key="24">
    <source>
        <dbReference type="EMBL" id="KAK4887269.1"/>
    </source>
</evidence>
<evidence type="ECO:0000256" key="7">
    <source>
        <dbReference type="ARBA" id="ARBA00022603"/>
    </source>
</evidence>
<dbReference type="Gene3D" id="2.60.120.590">
    <property type="entry name" value="Alpha-ketoglutarate-dependent dioxygenase AlkB-like"/>
    <property type="match status" value="1"/>
</dbReference>
<dbReference type="Gene3D" id="3.40.50.150">
    <property type="entry name" value="Vaccinia Virus protein VP39"/>
    <property type="match status" value="1"/>
</dbReference>
<evidence type="ECO:0000256" key="1">
    <source>
        <dbReference type="ARBA" id="ARBA00001954"/>
    </source>
</evidence>
<comment type="catalytic activity">
    <reaction evidence="16">
        <text>5-(carboxymethyl)uridine(34) in tRNA + S-adenosyl-L-methionine = 5-(2-methoxy-2-oxoethyl)uridine(34) in tRNA + S-adenosyl-L-homocysteine</text>
        <dbReference type="Rhea" id="RHEA:43208"/>
        <dbReference type="Rhea" id="RHEA-COMP:10407"/>
        <dbReference type="Rhea" id="RHEA-COMP:10408"/>
        <dbReference type="ChEBI" id="CHEBI:57856"/>
        <dbReference type="ChEBI" id="CHEBI:59789"/>
        <dbReference type="ChEBI" id="CHEBI:74851"/>
        <dbReference type="ChEBI" id="CHEBI:74882"/>
        <dbReference type="EC" id="2.1.1.229"/>
    </reaction>
</comment>
<dbReference type="Proteomes" id="UP001353858">
    <property type="component" value="Unassembled WGS sequence"/>
</dbReference>
<dbReference type="GO" id="GO:0008757">
    <property type="term" value="F:S-adenosylmethionine-dependent methyltransferase activity"/>
    <property type="evidence" value="ECO:0007669"/>
    <property type="project" value="InterPro"/>
</dbReference>
<feature type="region of interest" description="Disordered" evidence="21">
    <location>
        <begin position="1"/>
        <end position="20"/>
    </location>
</feature>
<dbReference type="InterPro" id="IPR000504">
    <property type="entry name" value="RRM_dom"/>
</dbReference>
<dbReference type="InterPro" id="IPR051422">
    <property type="entry name" value="AlkB_tRNA_MeTrf/Diox"/>
</dbReference>
<evidence type="ECO:0000256" key="9">
    <source>
        <dbReference type="ARBA" id="ARBA00022691"/>
    </source>
</evidence>
<comment type="cofactor">
    <cofactor evidence="1">
        <name>Fe(2+)</name>
        <dbReference type="ChEBI" id="CHEBI:29033"/>
    </cofactor>
</comment>
<evidence type="ECO:0000259" key="23">
    <source>
        <dbReference type="PROSITE" id="PS51471"/>
    </source>
</evidence>
<keyword evidence="11" id="KW-0862">Zinc</keyword>
<keyword evidence="13" id="KW-0408">Iron</keyword>
<gene>
    <name evidence="24" type="ORF">RN001_003540</name>
</gene>
<dbReference type="PANTHER" id="PTHR13069:SF21">
    <property type="entry name" value="ALKYLATED DNA REPAIR PROTEIN ALKB HOMOLOG 8"/>
    <property type="match status" value="1"/>
</dbReference>
<evidence type="ECO:0000256" key="14">
    <source>
        <dbReference type="ARBA" id="ARBA00023242"/>
    </source>
</evidence>
<dbReference type="InterPro" id="IPR034256">
    <property type="entry name" value="ALKBH8_RRM"/>
</dbReference>
<keyword evidence="10" id="KW-0479">Metal-binding</keyword>
<comment type="caution">
    <text evidence="24">The sequence shown here is derived from an EMBL/GenBank/DDBJ whole genome shotgun (WGS) entry which is preliminary data.</text>
</comment>
<dbReference type="PANTHER" id="PTHR13069">
    <property type="entry name" value="ALKYLATED DNA REPAIR PROTEIN ALKB HOMOLOG 8"/>
    <property type="match status" value="1"/>
</dbReference>
<organism evidence="24 25">
    <name type="scientific">Aquatica leii</name>
    <dbReference type="NCBI Taxonomy" id="1421715"/>
    <lineage>
        <taxon>Eukaryota</taxon>
        <taxon>Metazoa</taxon>
        <taxon>Ecdysozoa</taxon>
        <taxon>Arthropoda</taxon>
        <taxon>Hexapoda</taxon>
        <taxon>Insecta</taxon>
        <taxon>Pterygota</taxon>
        <taxon>Neoptera</taxon>
        <taxon>Endopterygota</taxon>
        <taxon>Coleoptera</taxon>
        <taxon>Polyphaga</taxon>
        <taxon>Elateriformia</taxon>
        <taxon>Elateroidea</taxon>
        <taxon>Lampyridae</taxon>
        <taxon>Luciolinae</taxon>
        <taxon>Aquatica</taxon>
    </lineage>
</organism>
<dbReference type="GO" id="GO:0106335">
    <property type="term" value="F:tRNA (5-carboxymethyluridine(34)-5-O)-methyltransferase activity"/>
    <property type="evidence" value="ECO:0007669"/>
    <property type="project" value="UniProtKB-EC"/>
</dbReference>
<evidence type="ECO:0000256" key="19">
    <source>
        <dbReference type="ARBA" id="ARBA00049802"/>
    </source>
</evidence>
<sequence>MDGNRSKNYEKKLNKKAKRSQHIVEKQTGIRCTDSVTQILAICNSGLVNGLSEDLVFESFIKYGPLEKIKMVPGKSCAFVSYKSLESAALAYNNIHGKLNIAQDNKPLHLSFVESFPEDLINKYDMPPGLLLLENFISEEEENRLLQLASFDADIESTTGTLKHRQVKHYGYEFRYDINNVDKEKPLSQEIPPDCSFLWKRLQETSNLFFEPDQLTINKYKPGQGIPPHIDTHSAFEDPIVSLSMGSSIVMEFRQDNGSTIPVLLKQRSMLIMSGESRYNWTHGITPRKMDIIPTETGLTVEQRGIRVSFTFRKVLKGECSCNYVNKCDSFLRANGREIQSHSAVKLEKSYVHDIYENIADHFSDTRHKPWPNVVGFIDSFEAGSVLLDVGCGNGKYLACNQQILKIGCDSSSSLVNVCRQRSLEAYICNCLHLPFKDQSVDGVISIAVIHHLANTERRLQAIKELRRILKLGGRALIYVWAKDQYKDEQKSTYLKQDRRNRKGKHLTPQTNTDSITITENNISLPVHTNRTQFQHQDVLVPWKLKQEKLQEGDKLFLRFYHVFEKGELEEMCKDLDNVEIVKSYYDEGNWCILLKKI</sequence>
<accession>A0AAN7Q6F2</accession>
<dbReference type="EMBL" id="JARPUR010000001">
    <property type="protein sequence ID" value="KAK4887269.1"/>
    <property type="molecule type" value="Genomic_DNA"/>
</dbReference>
<dbReference type="PROSITE" id="PS50102">
    <property type="entry name" value="RRM"/>
    <property type="match status" value="1"/>
</dbReference>
<dbReference type="InterPro" id="IPR013216">
    <property type="entry name" value="Methyltransf_11"/>
</dbReference>
<keyword evidence="8" id="KW-0808">Transferase</keyword>
<dbReference type="Gene3D" id="3.30.70.330">
    <property type="match status" value="1"/>
</dbReference>
<evidence type="ECO:0000256" key="17">
    <source>
        <dbReference type="ARBA" id="ARBA00045506"/>
    </source>
</evidence>
<dbReference type="SUPFAM" id="SSF54928">
    <property type="entry name" value="RNA-binding domain, RBD"/>
    <property type="match status" value="1"/>
</dbReference>
<dbReference type="SUPFAM" id="SSF51197">
    <property type="entry name" value="Clavaminate synthase-like"/>
    <property type="match status" value="1"/>
</dbReference>
<dbReference type="InterPro" id="IPR012677">
    <property type="entry name" value="Nucleotide-bd_a/b_plait_sf"/>
</dbReference>
<name>A0AAN7Q6F2_9COLE</name>
<dbReference type="GO" id="GO:0046872">
    <property type="term" value="F:metal ion binding"/>
    <property type="evidence" value="ECO:0007669"/>
    <property type="project" value="UniProtKB-KW"/>
</dbReference>
<evidence type="ECO:0000256" key="3">
    <source>
        <dbReference type="ARBA" id="ARBA00004496"/>
    </source>
</evidence>
<dbReference type="GO" id="GO:0000049">
    <property type="term" value="F:tRNA binding"/>
    <property type="evidence" value="ECO:0007669"/>
    <property type="project" value="TreeGrafter"/>
</dbReference>